<dbReference type="PANTHER" id="PTHR14140">
    <property type="entry name" value="E3 UBIQUITIN-PROTEIN LIGASE UHRF-RELATED"/>
    <property type="match status" value="1"/>
</dbReference>
<dbReference type="InterPro" id="IPR036987">
    <property type="entry name" value="SRA-YDG_sf"/>
</dbReference>
<feature type="region of interest" description="Disordered" evidence="3">
    <location>
        <begin position="168"/>
        <end position="267"/>
    </location>
</feature>
<sequence length="267" mass="29428">MPGASSSQIFGEIHGAPVGTHFIDRKELAQSGVHAGYQQGIWGSAEYGAYSIVLNGGYVDDDDMGETLIYTGHGQGRGKDGKARRQSSFDVGPQVGDQEWVRGNAAMRVSAKTGRPVRVTRGPDGNEDYSPFQGYRYDGLYEVVRAWQEKGKAGFLMCKFALQRLPSQRPLPRPSQAAKWWDPRPPESGLSRPPITWPEKRQVMDEEKDAKKDVEMKEQRANKQAATAQSRVPSASRPSIEQGTTSTVPPRNGLLKIKGKYTTFGSK</sequence>
<proteinExistence type="predicted"/>
<dbReference type="STRING" id="1095629.A0A0C9WN87"/>
<dbReference type="PANTHER" id="PTHR14140:SF27">
    <property type="entry name" value="OS04G0289800 PROTEIN"/>
    <property type="match status" value="1"/>
</dbReference>
<evidence type="ECO:0000313" key="5">
    <source>
        <dbReference type="EMBL" id="KIJ91735.1"/>
    </source>
</evidence>
<dbReference type="EMBL" id="KN838974">
    <property type="protein sequence ID" value="KIJ91735.1"/>
    <property type="molecule type" value="Genomic_DNA"/>
</dbReference>
<evidence type="ECO:0000256" key="3">
    <source>
        <dbReference type="SAM" id="MobiDB-lite"/>
    </source>
</evidence>
<reference evidence="5 6" key="1">
    <citation type="submission" date="2014-04" db="EMBL/GenBank/DDBJ databases">
        <authorList>
            <consortium name="DOE Joint Genome Institute"/>
            <person name="Kuo A."/>
            <person name="Kohler A."/>
            <person name="Nagy L.G."/>
            <person name="Floudas D."/>
            <person name="Copeland A."/>
            <person name="Barry K.W."/>
            <person name="Cichocki N."/>
            <person name="Veneault-Fourrey C."/>
            <person name="LaButti K."/>
            <person name="Lindquist E.A."/>
            <person name="Lipzen A."/>
            <person name="Lundell T."/>
            <person name="Morin E."/>
            <person name="Murat C."/>
            <person name="Sun H."/>
            <person name="Tunlid A."/>
            <person name="Henrissat B."/>
            <person name="Grigoriev I.V."/>
            <person name="Hibbett D.S."/>
            <person name="Martin F."/>
            <person name="Nordberg H.P."/>
            <person name="Cantor M.N."/>
            <person name="Hua S.X."/>
        </authorList>
    </citation>
    <scope>NUCLEOTIDE SEQUENCE [LARGE SCALE GENOMIC DNA]</scope>
    <source>
        <strain evidence="5 6">LaAM-08-1</strain>
    </source>
</reference>
<dbReference type="Proteomes" id="UP000054477">
    <property type="component" value="Unassembled WGS sequence"/>
</dbReference>
<evidence type="ECO:0000256" key="1">
    <source>
        <dbReference type="ARBA" id="ARBA00023242"/>
    </source>
</evidence>
<comment type="subcellular location">
    <subcellularLocation>
        <location evidence="2">Nucleus</location>
    </subcellularLocation>
</comment>
<dbReference type="AlphaFoldDB" id="A0A0C9WN87"/>
<reference evidence="6" key="2">
    <citation type="submission" date="2015-01" db="EMBL/GenBank/DDBJ databases">
        <title>Evolutionary Origins and Diversification of the Mycorrhizal Mutualists.</title>
        <authorList>
            <consortium name="DOE Joint Genome Institute"/>
            <consortium name="Mycorrhizal Genomics Consortium"/>
            <person name="Kohler A."/>
            <person name="Kuo A."/>
            <person name="Nagy L.G."/>
            <person name="Floudas D."/>
            <person name="Copeland A."/>
            <person name="Barry K.W."/>
            <person name="Cichocki N."/>
            <person name="Veneault-Fourrey C."/>
            <person name="LaButti K."/>
            <person name="Lindquist E.A."/>
            <person name="Lipzen A."/>
            <person name="Lundell T."/>
            <person name="Morin E."/>
            <person name="Murat C."/>
            <person name="Riley R."/>
            <person name="Ohm R."/>
            <person name="Sun H."/>
            <person name="Tunlid A."/>
            <person name="Henrissat B."/>
            <person name="Grigoriev I.V."/>
            <person name="Hibbett D.S."/>
            <person name="Martin F."/>
        </authorList>
    </citation>
    <scope>NUCLEOTIDE SEQUENCE [LARGE SCALE GENOMIC DNA]</scope>
    <source>
        <strain evidence="6">LaAM-08-1</strain>
    </source>
</reference>
<dbReference type="PROSITE" id="PS51015">
    <property type="entry name" value="YDG"/>
    <property type="match status" value="1"/>
</dbReference>
<dbReference type="GO" id="GO:0061630">
    <property type="term" value="F:ubiquitin protein ligase activity"/>
    <property type="evidence" value="ECO:0007669"/>
    <property type="project" value="TreeGrafter"/>
</dbReference>
<dbReference type="GO" id="GO:0044027">
    <property type="term" value="P:negative regulation of gene expression via chromosomal CpG island methylation"/>
    <property type="evidence" value="ECO:0007669"/>
    <property type="project" value="TreeGrafter"/>
</dbReference>
<dbReference type="SUPFAM" id="SSF88697">
    <property type="entry name" value="PUA domain-like"/>
    <property type="match status" value="1"/>
</dbReference>
<gene>
    <name evidence="5" type="ORF">K443DRAFT_685763</name>
</gene>
<dbReference type="InterPro" id="IPR003105">
    <property type="entry name" value="SRA_YDG"/>
</dbReference>
<dbReference type="Pfam" id="PF02182">
    <property type="entry name" value="SAD_SRA"/>
    <property type="match status" value="1"/>
</dbReference>
<feature type="region of interest" description="Disordered" evidence="3">
    <location>
        <begin position="72"/>
        <end position="95"/>
    </location>
</feature>
<feature type="compositionally biased region" description="Basic and acidic residues" evidence="3">
    <location>
        <begin position="198"/>
        <end position="221"/>
    </location>
</feature>
<dbReference type="InterPro" id="IPR045134">
    <property type="entry name" value="UHRF1/2-like"/>
</dbReference>
<evidence type="ECO:0000259" key="4">
    <source>
        <dbReference type="PROSITE" id="PS51015"/>
    </source>
</evidence>
<feature type="compositionally biased region" description="Polar residues" evidence="3">
    <location>
        <begin position="222"/>
        <end position="249"/>
    </location>
</feature>
<protein>
    <recommendedName>
        <fullName evidence="4">YDG domain-containing protein</fullName>
    </recommendedName>
</protein>
<dbReference type="GO" id="GO:0016567">
    <property type="term" value="P:protein ubiquitination"/>
    <property type="evidence" value="ECO:0007669"/>
    <property type="project" value="TreeGrafter"/>
</dbReference>
<organism evidence="5 6">
    <name type="scientific">Laccaria amethystina LaAM-08-1</name>
    <dbReference type="NCBI Taxonomy" id="1095629"/>
    <lineage>
        <taxon>Eukaryota</taxon>
        <taxon>Fungi</taxon>
        <taxon>Dikarya</taxon>
        <taxon>Basidiomycota</taxon>
        <taxon>Agaricomycotina</taxon>
        <taxon>Agaricomycetes</taxon>
        <taxon>Agaricomycetidae</taxon>
        <taxon>Agaricales</taxon>
        <taxon>Agaricineae</taxon>
        <taxon>Hydnangiaceae</taxon>
        <taxon>Laccaria</taxon>
    </lineage>
</organism>
<keyword evidence="1 2" id="KW-0539">Nucleus</keyword>
<evidence type="ECO:0000313" key="6">
    <source>
        <dbReference type="Proteomes" id="UP000054477"/>
    </source>
</evidence>
<dbReference type="HOGENOM" id="CLU_1042306_0_0_1"/>
<dbReference type="Gene3D" id="2.30.280.10">
    <property type="entry name" value="SRA-YDG"/>
    <property type="match status" value="1"/>
</dbReference>
<accession>A0A0C9WN87</accession>
<evidence type="ECO:0000256" key="2">
    <source>
        <dbReference type="PROSITE-ProRule" id="PRU00358"/>
    </source>
</evidence>
<feature type="domain" description="YDG" evidence="4">
    <location>
        <begin position="11"/>
        <end position="164"/>
    </location>
</feature>
<dbReference type="OrthoDB" id="2270193at2759"/>
<dbReference type="GO" id="GO:0005634">
    <property type="term" value="C:nucleus"/>
    <property type="evidence" value="ECO:0007669"/>
    <property type="project" value="UniProtKB-SubCell"/>
</dbReference>
<keyword evidence="6" id="KW-1185">Reference proteome</keyword>
<dbReference type="InterPro" id="IPR015947">
    <property type="entry name" value="PUA-like_sf"/>
</dbReference>
<name>A0A0C9WN87_9AGAR</name>
<dbReference type="SMART" id="SM00466">
    <property type="entry name" value="SRA"/>
    <property type="match status" value="1"/>
</dbReference>